<gene>
    <name evidence="1" type="ORF">SAMN04488003_1082</name>
</gene>
<proteinExistence type="predicted"/>
<organism evidence="1 2">
    <name type="scientific">Loktanella fryxellensis</name>
    <dbReference type="NCBI Taxonomy" id="245187"/>
    <lineage>
        <taxon>Bacteria</taxon>
        <taxon>Pseudomonadati</taxon>
        <taxon>Pseudomonadota</taxon>
        <taxon>Alphaproteobacteria</taxon>
        <taxon>Rhodobacterales</taxon>
        <taxon>Roseobacteraceae</taxon>
        <taxon>Loktanella</taxon>
    </lineage>
</organism>
<evidence type="ECO:0000313" key="2">
    <source>
        <dbReference type="Proteomes" id="UP000199585"/>
    </source>
</evidence>
<name>A0A1H8D6A7_9RHOB</name>
<dbReference type="Proteomes" id="UP000199585">
    <property type="component" value="Unassembled WGS sequence"/>
</dbReference>
<keyword evidence="2" id="KW-1185">Reference proteome</keyword>
<reference evidence="1 2" key="1">
    <citation type="submission" date="2016-10" db="EMBL/GenBank/DDBJ databases">
        <authorList>
            <person name="de Groot N.N."/>
        </authorList>
    </citation>
    <scope>NUCLEOTIDE SEQUENCE [LARGE SCALE GENOMIC DNA]</scope>
    <source>
        <strain evidence="1 2">DSM 16213</strain>
    </source>
</reference>
<sequence>MSNIRPIIDGALPRPNRRAKFVKQKKATAAYIAHPIRAADQLGLTI</sequence>
<evidence type="ECO:0000313" key="1">
    <source>
        <dbReference type="EMBL" id="SEN02017.1"/>
    </source>
</evidence>
<dbReference type="AlphaFoldDB" id="A0A1H8D6A7"/>
<accession>A0A1H8D6A7</accession>
<dbReference type="EMBL" id="FOCI01000008">
    <property type="protein sequence ID" value="SEN02017.1"/>
    <property type="molecule type" value="Genomic_DNA"/>
</dbReference>
<protein>
    <submittedName>
        <fullName evidence="1">Uncharacterized protein</fullName>
    </submittedName>
</protein>